<comment type="similarity">
    <text evidence="3 11">Belongs to the purine nucleoside phosphorylase YfiH/LACC1 family.</text>
</comment>
<comment type="catalytic activity">
    <reaction evidence="1">
        <text>inosine + phosphate = alpha-D-ribose 1-phosphate + hypoxanthine</text>
        <dbReference type="Rhea" id="RHEA:27646"/>
        <dbReference type="ChEBI" id="CHEBI:17368"/>
        <dbReference type="ChEBI" id="CHEBI:17596"/>
        <dbReference type="ChEBI" id="CHEBI:43474"/>
        <dbReference type="ChEBI" id="CHEBI:57720"/>
        <dbReference type="EC" id="2.4.2.1"/>
    </reaction>
    <physiologicalReaction direction="left-to-right" evidence="1">
        <dbReference type="Rhea" id="RHEA:27647"/>
    </physiologicalReaction>
</comment>
<name>A0A1G9Z9Q4_9FIRM</name>
<comment type="catalytic activity">
    <reaction evidence="9">
        <text>adenosine + phosphate = alpha-D-ribose 1-phosphate + adenine</text>
        <dbReference type="Rhea" id="RHEA:27642"/>
        <dbReference type="ChEBI" id="CHEBI:16335"/>
        <dbReference type="ChEBI" id="CHEBI:16708"/>
        <dbReference type="ChEBI" id="CHEBI:43474"/>
        <dbReference type="ChEBI" id="CHEBI:57720"/>
        <dbReference type="EC" id="2.4.2.1"/>
    </reaction>
    <physiologicalReaction direction="left-to-right" evidence="9">
        <dbReference type="Rhea" id="RHEA:27643"/>
    </physiologicalReaction>
</comment>
<evidence type="ECO:0000256" key="1">
    <source>
        <dbReference type="ARBA" id="ARBA00000553"/>
    </source>
</evidence>
<dbReference type="OrthoDB" id="4279at2"/>
<dbReference type="GO" id="GO:0005507">
    <property type="term" value="F:copper ion binding"/>
    <property type="evidence" value="ECO:0007669"/>
    <property type="project" value="TreeGrafter"/>
</dbReference>
<dbReference type="GO" id="GO:0017061">
    <property type="term" value="F:S-methyl-5-thioadenosine phosphorylase activity"/>
    <property type="evidence" value="ECO:0007669"/>
    <property type="project" value="UniProtKB-EC"/>
</dbReference>
<dbReference type="NCBIfam" id="TIGR00726">
    <property type="entry name" value="peptidoglycan editing factor PgeF"/>
    <property type="match status" value="1"/>
</dbReference>
<dbReference type="Proteomes" id="UP000199309">
    <property type="component" value="Unassembled WGS sequence"/>
</dbReference>
<keyword evidence="13" id="KW-1185">Reference proteome</keyword>
<dbReference type="InterPro" id="IPR011324">
    <property type="entry name" value="Cytotoxic_necrot_fac-like_cat"/>
</dbReference>
<evidence type="ECO:0000256" key="8">
    <source>
        <dbReference type="ARBA" id="ARBA00047989"/>
    </source>
</evidence>
<comment type="catalytic activity">
    <reaction evidence="8">
        <text>adenosine + H2O + H(+) = inosine + NH4(+)</text>
        <dbReference type="Rhea" id="RHEA:24408"/>
        <dbReference type="ChEBI" id="CHEBI:15377"/>
        <dbReference type="ChEBI" id="CHEBI:15378"/>
        <dbReference type="ChEBI" id="CHEBI:16335"/>
        <dbReference type="ChEBI" id="CHEBI:17596"/>
        <dbReference type="ChEBI" id="CHEBI:28938"/>
        <dbReference type="EC" id="3.5.4.4"/>
    </reaction>
    <physiologicalReaction direction="left-to-right" evidence="8">
        <dbReference type="Rhea" id="RHEA:24409"/>
    </physiologicalReaction>
</comment>
<keyword evidence="7" id="KW-0862">Zinc</keyword>
<gene>
    <name evidence="12" type="ORF">SAMN05660299_02252</name>
</gene>
<keyword evidence="5" id="KW-0479">Metal-binding</keyword>
<evidence type="ECO:0000313" key="13">
    <source>
        <dbReference type="Proteomes" id="UP000199309"/>
    </source>
</evidence>
<sequence>MSTKWISHTNGICWEESALMNVAGFCHGVTGRSGGVSMNGYGSLNLALHVGDNADYVRENRRRLCKTAGFSLSRLTTSQQTHGDNIVAVGLTEAGCGSASYEEALPHTDALMTNFPGIPLALFVADCVPVILYDPVHKACAVIHDGWRGTAAKLAAKTVFAMRIAYGTRPSDMLAYIGPSISWKYFEVGPATEQVFNSMGTTFSSCIIQKDTKCFIDLWAANRIMLEEAGICPEHIDVTENCVYDNEDKFFSYRRDQGITGRMAVFAKL</sequence>
<keyword evidence="4" id="KW-0808">Transferase</keyword>
<evidence type="ECO:0000313" key="12">
    <source>
        <dbReference type="EMBL" id="SDN17163.1"/>
    </source>
</evidence>
<reference evidence="12 13" key="1">
    <citation type="submission" date="2016-10" db="EMBL/GenBank/DDBJ databases">
        <authorList>
            <person name="de Groot N.N."/>
        </authorList>
    </citation>
    <scope>NUCLEOTIDE SEQUENCE [LARGE SCALE GENOMIC DNA]</scope>
    <source>
        <strain evidence="12 13">DSM 16981</strain>
    </source>
</reference>
<evidence type="ECO:0000256" key="5">
    <source>
        <dbReference type="ARBA" id="ARBA00022723"/>
    </source>
</evidence>
<dbReference type="EMBL" id="FNHQ01000028">
    <property type="protein sequence ID" value="SDN17163.1"/>
    <property type="molecule type" value="Genomic_DNA"/>
</dbReference>
<dbReference type="SUPFAM" id="SSF64438">
    <property type="entry name" value="CNF1/YfiH-like putative cysteine hydrolases"/>
    <property type="match status" value="1"/>
</dbReference>
<evidence type="ECO:0000256" key="2">
    <source>
        <dbReference type="ARBA" id="ARBA00003215"/>
    </source>
</evidence>
<dbReference type="InterPro" id="IPR003730">
    <property type="entry name" value="Cu_polyphenol_OxRdtase"/>
</dbReference>
<evidence type="ECO:0000256" key="3">
    <source>
        <dbReference type="ARBA" id="ARBA00007353"/>
    </source>
</evidence>
<evidence type="ECO:0000256" key="7">
    <source>
        <dbReference type="ARBA" id="ARBA00022833"/>
    </source>
</evidence>
<dbReference type="Gene3D" id="3.60.140.10">
    <property type="entry name" value="CNF1/YfiH-like putative cysteine hydrolases"/>
    <property type="match status" value="1"/>
</dbReference>
<protein>
    <recommendedName>
        <fullName evidence="11">Purine nucleoside phosphorylase</fullName>
    </recommendedName>
</protein>
<evidence type="ECO:0000256" key="11">
    <source>
        <dbReference type="RuleBase" id="RU361274"/>
    </source>
</evidence>
<evidence type="ECO:0000256" key="10">
    <source>
        <dbReference type="ARBA" id="ARBA00049893"/>
    </source>
</evidence>
<proteinExistence type="inferred from homology"/>
<dbReference type="CDD" id="cd16833">
    <property type="entry name" value="YfiH"/>
    <property type="match status" value="1"/>
</dbReference>
<dbReference type="RefSeq" id="WP_091651959.1">
    <property type="nucleotide sequence ID" value="NZ_FNHQ01000028.1"/>
</dbReference>
<dbReference type="InterPro" id="IPR038371">
    <property type="entry name" value="Cu_polyphenol_OxRdtase_sf"/>
</dbReference>
<dbReference type="GO" id="GO:0016787">
    <property type="term" value="F:hydrolase activity"/>
    <property type="evidence" value="ECO:0007669"/>
    <property type="project" value="UniProtKB-KW"/>
</dbReference>
<organism evidence="12 13">
    <name type="scientific">Megasphaera paucivorans</name>
    <dbReference type="NCBI Taxonomy" id="349095"/>
    <lineage>
        <taxon>Bacteria</taxon>
        <taxon>Bacillati</taxon>
        <taxon>Bacillota</taxon>
        <taxon>Negativicutes</taxon>
        <taxon>Veillonellales</taxon>
        <taxon>Veillonellaceae</taxon>
        <taxon>Megasphaera</taxon>
    </lineage>
</organism>
<keyword evidence="6" id="KW-0378">Hydrolase</keyword>
<evidence type="ECO:0000256" key="9">
    <source>
        <dbReference type="ARBA" id="ARBA00048968"/>
    </source>
</evidence>
<accession>A0A1G9Z9Q4</accession>
<dbReference type="STRING" id="349095.SAMN05660299_02252"/>
<dbReference type="AlphaFoldDB" id="A0A1G9Z9Q4"/>
<evidence type="ECO:0000256" key="4">
    <source>
        <dbReference type="ARBA" id="ARBA00022679"/>
    </source>
</evidence>
<comment type="function">
    <text evidence="2">Purine nucleoside enzyme that catalyzes the phosphorolysis of adenosine and inosine nucleosides, yielding D-ribose 1-phosphate and the respective free bases, adenine and hypoxanthine. Also catalyzes the phosphorolysis of S-methyl-5'-thioadenosine into adenine and S-methyl-5-thio-alpha-D-ribose 1-phosphate. Also has adenosine deaminase activity.</text>
</comment>
<dbReference type="PANTHER" id="PTHR30616:SF2">
    <property type="entry name" value="PURINE NUCLEOSIDE PHOSPHORYLASE LACC1"/>
    <property type="match status" value="1"/>
</dbReference>
<evidence type="ECO:0000256" key="6">
    <source>
        <dbReference type="ARBA" id="ARBA00022801"/>
    </source>
</evidence>
<dbReference type="PANTHER" id="PTHR30616">
    <property type="entry name" value="UNCHARACTERIZED PROTEIN YFIH"/>
    <property type="match status" value="1"/>
</dbReference>
<comment type="catalytic activity">
    <reaction evidence="10">
        <text>S-methyl-5'-thioadenosine + phosphate = 5-(methylsulfanyl)-alpha-D-ribose 1-phosphate + adenine</text>
        <dbReference type="Rhea" id="RHEA:11852"/>
        <dbReference type="ChEBI" id="CHEBI:16708"/>
        <dbReference type="ChEBI" id="CHEBI:17509"/>
        <dbReference type="ChEBI" id="CHEBI:43474"/>
        <dbReference type="ChEBI" id="CHEBI:58533"/>
        <dbReference type="EC" id="2.4.2.28"/>
    </reaction>
    <physiologicalReaction direction="left-to-right" evidence="10">
        <dbReference type="Rhea" id="RHEA:11853"/>
    </physiologicalReaction>
</comment>
<dbReference type="Pfam" id="PF02578">
    <property type="entry name" value="Cu-oxidase_4"/>
    <property type="match status" value="1"/>
</dbReference>